<evidence type="ECO:0000313" key="3">
    <source>
        <dbReference type="EMBL" id="KPI90439.1"/>
    </source>
</evidence>
<dbReference type="VEuPathDB" id="TriTrypDB:Lsey_0005_0020"/>
<accession>A0A0N0P8X2</accession>
<keyword evidence="4" id="KW-1185">Reference proteome</keyword>
<organism evidence="3 4">
    <name type="scientific">Leptomonas seymouri</name>
    <dbReference type="NCBI Taxonomy" id="5684"/>
    <lineage>
        <taxon>Eukaryota</taxon>
        <taxon>Discoba</taxon>
        <taxon>Euglenozoa</taxon>
        <taxon>Kinetoplastea</taxon>
        <taxon>Metakinetoplastina</taxon>
        <taxon>Trypanosomatida</taxon>
        <taxon>Trypanosomatidae</taxon>
        <taxon>Leishmaniinae</taxon>
        <taxon>Leptomonas</taxon>
    </lineage>
</organism>
<evidence type="ECO:0000256" key="1">
    <source>
        <dbReference type="SAM" id="Coils"/>
    </source>
</evidence>
<dbReference type="Proteomes" id="UP000038009">
    <property type="component" value="Unassembled WGS sequence"/>
</dbReference>
<dbReference type="EMBL" id="LJSK01000005">
    <property type="protein sequence ID" value="KPI90439.1"/>
    <property type="molecule type" value="Genomic_DNA"/>
</dbReference>
<name>A0A0N0P8X2_LEPSE</name>
<gene>
    <name evidence="3" type="ORF">ABL78_0369</name>
</gene>
<feature type="region of interest" description="Disordered" evidence="2">
    <location>
        <begin position="1"/>
        <end position="83"/>
    </location>
</feature>
<evidence type="ECO:0000256" key="2">
    <source>
        <dbReference type="SAM" id="MobiDB-lite"/>
    </source>
</evidence>
<dbReference type="OMA" id="HNLHGFT"/>
<feature type="compositionally biased region" description="Basic and acidic residues" evidence="2">
    <location>
        <begin position="464"/>
        <end position="478"/>
    </location>
</feature>
<protein>
    <submittedName>
        <fullName evidence="3">Uncharacterized protein</fullName>
    </submittedName>
</protein>
<dbReference type="AlphaFoldDB" id="A0A0N0P8X2"/>
<feature type="coiled-coil region" evidence="1">
    <location>
        <begin position="525"/>
        <end position="552"/>
    </location>
</feature>
<feature type="compositionally biased region" description="Polar residues" evidence="2">
    <location>
        <begin position="31"/>
        <end position="40"/>
    </location>
</feature>
<feature type="region of interest" description="Disordered" evidence="2">
    <location>
        <begin position="261"/>
        <end position="281"/>
    </location>
</feature>
<comment type="caution">
    <text evidence="3">The sequence shown here is derived from an EMBL/GenBank/DDBJ whole genome shotgun (WGS) entry which is preliminary data.</text>
</comment>
<feature type="region of interest" description="Disordered" evidence="2">
    <location>
        <begin position="436"/>
        <end position="478"/>
    </location>
</feature>
<keyword evidence="1" id="KW-0175">Coiled coil</keyword>
<reference evidence="3 4" key="1">
    <citation type="journal article" date="2015" name="PLoS Pathog.">
        <title>Leptomonas seymouri: Adaptations to the Dixenous Life Cycle Analyzed by Genome Sequencing, Transcriptome Profiling and Co-infection with Leishmania donovani.</title>
        <authorList>
            <person name="Kraeva N."/>
            <person name="Butenko A."/>
            <person name="Hlavacova J."/>
            <person name="Kostygov A."/>
            <person name="Myskova J."/>
            <person name="Grybchuk D."/>
            <person name="Lestinova T."/>
            <person name="Votypka J."/>
            <person name="Volf P."/>
            <person name="Opperdoes F."/>
            <person name="Flegontov P."/>
            <person name="Lukes J."/>
            <person name="Yurchenko V."/>
        </authorList>
    </citation>
    <scope>NUCLEOTIDE SEQUENCE [LARGE SCALE GENOMIC DNA]</scope>
    <source>
        <strain evidence="3 4">ATCC 30220</strain>
    </source>
</reference>
<sequence>MEGHSFSILGARDGFAGRQGDSVCDDYDELSNATIGTSSPLARVEPRSPCSDSKSHHSAYLSPISDNDNVRAPTEPPKQLPLSNHNLHGFTAGMEAGDMPLRTDVVPNDEYVEYTANAVEKDTDKNKRALQADISVVTAAGGTLDHGDFGSDAADWNTYGSTASLHIAEASQEGNPWNVERASVDVQVGSPNCQNAEPLSTANLDQHLHNLTRGPAPLFVENVVTSIPTAARERNASTAAIAPEETVASNAVDPSEVDTHSRSEAISPLCNGSPKRSSVGEGMDDMWSTASTRGRDGNPFSIHNSDGNPHALSKKNLRQLRHQLESGETPLRPEVLAGLGSMVRVMTQKNSNMSASTAVEVPANEDRSKLLGASTITGSPMQSPVMRPSHRDVVKESDVNGIAAMSFHSTLVEVPVTEPGDRREGGNDEYQNRQFAVSEPADASNPDVDEEDVGNVDEVDEEDPIHGKSSMDDSREGQNESVFNMTEDDGVDDMGDNSLMARHMRELFKLVQESQRDQTHLRQQVMEQRNVIERLQNMVQMLEAELSALKKQ</sequence>
<proteinExistence type="predicted"/>
<dbReference type="OrthoDB" id="271998at2759"/>
<evidence type="ECO:0000313" key="4">
    <source>
        <dbReference type="Proteomes" id="UP000038009"/>
    </source>
</evidence>
<feature type="compositionally biased region" description="Acidic residues" evidence="2">
    <location>
        <begin position="447"/>
        <end position="463"/>
    </location>
</feature>